<dbReference type="Pfam" id="PF06983">
    <property type="entry name" value="3-dmu-9_3-mt"/>
    <property type="match status" value="1"/>
</dbReference>
<dbReference type="Proteomes" id="UP000380386">
    <property type="component" value="Unassembled WGS sequence"/>
</dbReference>
<dbReference type="CDD" id="cd06588">
    <property type="entry name" value="PhnB_like"/>
    <property type="match status" value="1"/>
</dbReference>
<dbReference type="RefSeq" id="WP_153383242.1">
    <property type="nucleotide sequence ID" value="NZ_VDFM01000007.1"/>
</dbReference>
<dbReference type="EMBL" id="VDFM01000007">
    <property type="protein sequence ID" value="MQS52712.1"/>
    <property type="molecule type" value="Genomic_DNA"/>
</dbReference>
<evidence type="ECO:0000259" key="1">
    <source>
        <dbReference type="Pfam" id="PF06983"/>
    </source>
</evidence>
<dbReference type="InterPro" id="IPR028973">
    <property type="entry name" value="PhnB-like"/>
</dbReference>
<feature type="domain" description="PhnB-like" evidence="1">
    <location>
        <begin position="5"/>
        <end position="140"/>
    </location>
</feature>
<keyword evidence="2" id="KW-0560">Oxidoreductase</keyword>
<dbReference type="OrthoDB" id="9795306at2"/>
<keyword evidence="2" id="KW-0223">Dioxygenase</keyword>
<dbReference type="InterPro" id="IPR029068">
    <property type="entry name" value="Glyas_Bleomycin-R_OHBP_Dase"/>
</dbReference>
<evidence type="ECO:0000313" key="3">
    <source>
        <dbReference type="Proteomes" id="UP000380386"/>
    </source>
</evidence>
<dbReference type="PANTHER" id="PTHR33990">
    <property type="entry name" value="PROTEIN YJDN-RELATED"/>
    <property type="match status" value="1"/>
</dbReference>
<gene>
    <name evidence="2" type="ORF">FHL02_06720</name>
</gene>
<evidence type="ECO:0000313" key="2">
    <source>
        <dbReference type="EMBL" id="MQS52712.1"/>
    </source>
</evidence>
<name>A0A5P0ZI69_9LACO</name>
<sequence length="149" mass="16813">MDAKVQAYLSFENSKEAIKYYQDVFGATDVYRMSPTDGQAKMFGLDKKSDLNNYTMYGGFKILGIEFSFSDSFGNPINQNGPVSVMLDVNSEDPKAISAIDDLYDQLADSKQVEINMPFESQFWGNRMGTVTDKYGIVWMLSCSPWSQK</sequence>
<comment type="caution">
    <text evidence="2">The sequence shown here is derived from an EMBL/GenBank/DDBJ whole genome shotgun (WGS) entry which is preliminary data.</text>
</comment>
<dbReference type="SUPFAM" id="SSF54593">
    <property type="entry name" value="Glyoxalase/Bleomycin resistance protein/Dihydroxybiphenyl dioxygenase"/>
    <property type="match status" value="1"/>
</dbReference>
<proteinExistence type="predicted"/>
<dbReference type="Gene3D" id="3.10.180.10">
    <property type="entry name" value="2,3-Dihydroxybiphenyl 1,2-Dioxygenase, domain 1"/>
    <property type="match status" value="1"/>
</dbReference>
<protein>
    <submittedName>
        <fullName evidence="2">Glyoxalase/bleomycin resistance/extradiol dioxygenase family protein</fullName>
    </submittedName>
</protein>
<dbReference type="AlphaFoldDB" id="A0A5P0ZI69"/>
<reference evidence="2 3" key="1">
    <citation type="journal article" date="2019" name="Syst. Appl. Microbiol.">
        <title>Polyphasic characterization of two novel Lactobacillus spp. isolated from blown salami packages: Description of Lactobacillus halodurans sp. nov. and Lactobacillus salsicarnum sp. nov.</title>
        <authorList>
            <person name="Schuster J.A."/>
            <person name="Klingl A."/>
            <person name="Vogel R.F."/>
            <person name="Ehrmann M.A."/>
        </authorList>
    </citation>
    <scope>NUCLEOTIDE SEQUENCE [LARGE SCALE GENOMIC DNA]</scope>
    <source>
        <strain evidence="2 3">TMW 1.2118</strain>
    </source>
</reference>
<dbReference type="GO" id="GO:0051213">
    <property type="term" value="F:dioxygenase activity"/>
    <property type="evidence" value="ECO:0007669"/>
    <property type="project" value="UniProtKB-KW"/>
</dbReference>
<organism evidence="2 3">
    <name type="scientific">Companilactobacillus mishanensis</name>
    <dbReference type="NCBI Taxonomy" id="2486008"/>
    <lineage>
        <taxon>Bacteria</taxon>
        <taxon>Bacillati</taxon>
        <taxon>Bacillota</taxon>
        <taxon>Bacilli</taxon>
        <taxon>Lactobacillales</taxon>
        <taxon>Lactobacillaceae</taxon>
        <taxon>Companilactobacillus</taxon>
    </lineage>
</organism>
<accession>A0A5P0ZI69</accession>
<dbReference type="PANTHER" id="PTHR33990:SF5">
    <property type="entry name" value="PHNB-LIKE DOMAIN-CONTAINING PROTEIN"/>
    <property type="match status" value="1"/>
</dbReference>